<dbReference type="RefSeq" id="WP_057325843.1">
    <property type="nucleotide sequence ID" value="NZ_CP120353.1"/>
</dbReference>
<protein>
    <submittedName>
        <fullName evidence="1">Acyl carrier protein</fullName>
    </submittedName>
</protein>
<evidence type="ECO:0000313" key="1">
    <source>
        <dbReference type="EMBL" id="WET64528.1"/>
    </source>
</evidence>
<dbReference type="SUPFAM" id="SSF47336">
    <property type="entry name" value="ACP-like"/>
    <property type="match status" value="1"/>
</dbReference>
<proteinExistence type="predicted"/>
<name>A0AAX3QSX9_PARDI</name>
<sequence>MTNLEKYTHTFVETLGIMAEQTNGLMYQDVEAWDSVGHMTLVAALEDAFDISLDTDDIIDLSSFEKGLEILAKYDVQF</sequence>
<accession>A0AAX3QSX9</accession>
<dbReference type="Proteomes" id="UP001221009">
    <property type="component" value="Chromosome"/>
</dbReference>
<dbReference type="EMBL" id="CP120353">
    <property type="protein sequence ID" value="WET64528.1"/>
    <property type="molecule type" value="Genomic_DNA"/>
</dbReference>
<reference evidence="1" key="1">
    <citation type="submission" date="2023-03" db="EMBL/GenBank/DDBJ databases">
        <title>Parabacteroides distasonis, a bacteria resistant against UC.</title>
        <authorList>
            <person name="Dai W."/>
        </authorList>
    </citation>
    <scope>NUCLEOTIDE SEQUENCE</scope>
    <source>
        <strain evidence="1">F1-28</strain>
    </source>
</reference>
<dbReference type="AlphaFoldDB" id="A0AAX3QSX9"/>
<organism evidence="1 2">
    <name type="scientific">Parabacteroides distasonis</name>
    <dbReference type="NCBI Taxonomy" id="823"/>
    <lineage>
        <taxon>Bacteria</taxon>
        <taxon>Pseudomonadati</taxon>
        <taxon>Bacteroidota</taxon>
        <taxon>Bacteroidia</taxon>
        <taxon>Bacteroidales</taxon>
        <taxon>Tannerellaceae</taxon>
        <taxon>Parabacteroides</taxon>
    </lineage>
</organism>
<evidence type="ECO:0000313" key="2">
    <source>
        <dbReference type="Proteomes" id="UP001221009"/>
    </source>
</evidence>
<dbReference type="Gene3D" id="1.10.1200.10">
    <property type="entry name" value="ACP-like"/>
    <property type="match status" value="1"/>
</dbReference>
<dbReference type="InterPro" id="IPR036736">
    <property type="entry name" value="ACP-like_sf"/>
</dbReference>
<gene>
    <name evidence="1" type="ORF">P2T59_00680</name>
</gene>